<feature type="domain" description="Glycosyltransferase subfamily 4-like N-terminal" evidence="1">
    <location>
        <begin position="26"/>
        <end position="187"/>
    </location>
</feature>
<dbReference type="RefSeq" id="WP_211529756.1">
    <property type="nucleotide sequence ID" value="NZ_JWHL01000001.1"/>
</dbReference>
<reference evidence="2" key="1">
    <citation type="submission" date="2014-12" db="EMBL/GenBank/DDBJ databases">
        <authorList>
            <person name="Huang H.-H."/>
            <person name="Chen S.-C."/>
            <person name="Lai M.-C."/>
        </authorList>
    </citation>
    <scope>NUCLEOTIDE SEQUENCE</scope>
    <source>
        <strain evidence="2">K1F9705b</strain>
    </source>
</reference>
<accession>A0A8J7W4K8</accession>
<dbReference type="GO" id="GO:0016757">
    <property type="term" value="F:glycosyltransferase activity"/>
    <property type="evidence" value="ECO:0007669"/>
    <property type="project" value="TreeGrafter"/>
</dbReference>
<dbReference type="PANTHER" id="PTHR45947:SF3">
    <property type="entry name" value="SULFOQUINOVOSYL TRANSFERASE SQD2"/>
    <property type="match status" value="1"/>
</dbReference>
<keyword evidence="3" id="KW-1185">Reference proteome</keyword>
<proteinExistence type="predicted"/>
<dbReference type="AlphaFoldDB" id="A0A8J7W4K8"/>
<dbReference type="Pfam" id="PF13692">
    <property type="entry name" value="Glyco_trans_1_4"/>
    <property type="match status" value="1"/>
</dbReference>
<dbReference type="EMBL" id="JWHL01000001">
    <property type="protein sequence ID" value="MBR1368159.1"/>
    <property type="molecule type" value="Genomic_DNA"/>
</dbReference>
<gene>
    <name evidence="2" type="ORF">RJ53_01090</name>
</gene>
<protein>
    <submittedName>
        <fullName evidence="2">Glycosyl transferase family 1</fullName>
    </submittedName>
</protein>
<dbReference type="Pfam" id="PF13439">
    <property type="entry name" value="Glyco_transf_4"/>
    <property type="match status" value="1"/>
</dbReference>
<dbReference type="PANTHER" id="PTHR45947">
    <property type="entry name" value="SULFOQUINOVOSYL TRANSFERASE SQD2"/>
    <property type="match status" value="1"/>
</dbReference>
<sequence length="386" mass="44376">MGAKRRILLVSTQDYIHHPIPSRHHYICEELALRHEVHVPHFHVSRGEERETRLKVHEATLFPFQSPLLHYTLNAPYHFRVIDRIIKEEDIDIVVGAHVLAGAAMVKAAERQNVPVIFDLKDWFPDSAAAYYNNRFLKEAIRSTVWKITRWNLSHSTRVTTVSPSLVRQLAEYGFSAGLITNGVNTDLFYPRDTGVCKRQVGLDSESFVIGFAGSVERWYAIDQLIRMLPEIRSFCPEVHLLIVGGSLFTDYIDELKVLVASLNLDDMVTFTGGKRYDELPLYMNAMDVCTIPLSPPQWVQIALPNKFFEYSACSRPILSTPIPDVEAIGGPHLHIYRSPDEFVNTVRRIYLERLEYTIDFSRFSWKRKAAEFETVIEEILSGEER</sequence>
<dbReference type="SUPFAM" id="SSF53756">
    <property type="entry name" value="UDP-Glycosyltransferase/glycogen phosphorylase"/>
    <property type="match status" value="1"/>
</dbReference>
<dbReference type="Gene3D" id="3.40.50.2000">
    <property type="entry name" value="Glycogen Phosphorylase B"/>
    <property type="match status" value="2"/>
</dbReference>
<keyword evidence="2" id="KW-0808">Transferase</keyword>
<dbReference type="Proteomes" id="UP000730161">
    <property type="component" value="Unassembled WGS sequence"/>
</dbReference>
<organism evidence="2 3">
    <name type="scientific">Methanocalculus chunghsingensis</name>
    <dbReference type="NCBI Taxonomy" id="156457"/>
    <lineage>
        <taxon>Archaea</taxon>
        <taxon>Methanobacteriati</taxon>
        <taxon>Methanobacteriota</taxon>
        <taxon>Stenosarchaea group</taxon>
        <taxon>Methanomicrobia</taxon>
        <taxon>Methanomicrobiales</taxon>
        <taxon>Methanocalculaceae</taxon>
        <taxon>Methanocalculus</taxon>
    </lineage>
</organism>
<evidence type="ECO:0000313" key="2">
    <source>
        <dbReference type="EMBL" id="MBR1368159.1"/>
    </source>
</evidence>
<dbReference type="InterPro" id="IPR050194">
    <property type="entry name" value="Glycosyltransferase_grp1"/>
</dbReference>
<evidence type="ECO:0000313" key="3">
    <source>
        <dbReference type="Proteomes" id="UP000730161"/>
    </source>
</evidence>
<comment type="caution">
    <text evidence="2">The sequence shown here is derived from an EMBL/GenBank/DDBJ whole genome shotgun (WGS) entry which is preliminary data.</text>
</comment>
<name>A0A8J7W4K8_9EURY</name>
<dbReference type="OrthoDB" id="132546at2157"/>
<dbReference type="InterPro" id="IPR028098">
    <property type="entry name" value="Glyco_trans_4-like_N"/>
</dbReference>
<evidence type="ECO:0000259" key="1">
    <source>
        <dbReference type="Pfam" id="PF13439"/>
    </source>
</evidence>